<dbReference type="Proteomes" id="UP001243330">
    <property type="component" value="Unassembled WGS sequence"/>
</dbReference>
<protein>
    <submittedName>
        <fullName evidence="3">PFS domain-containing protein (Phosphorylase superfamily protein)</fullName>
    </submittedName>
</protein>
<dbReference type="Pfam" id="PF01048">
    <property type="entry name" value="PNP_UDP_1"/>
    <property type="match status" value="1"/>
</dbReference>
<dbReference type="InterPro" id="IPR035994">
    <property type="entry name" value="Nucleoside_phosphorylase_sf"/>
</dbReference>
<evidence type="ECO:0000256" key="1">
    <source>
        <dbReference type="SAM" id="MobiDB-lite"/>
    </source>
</evidence>
<dbReference type="GO" id="GO:0009116">
    <property type="term" value="P:nucleoside metabolic process"/>
    <property type="evidence" value="ECO:0007669"/>
    <property type="project" value="InterPro"/>
</dbReference>
<feature type="compositionally biased region" description="Polar residues" evidence="1">
    <location>
        <begin position="45"/>
        <end position="61"/>
    </location>
</feature>
<dbReference type="InterPro" id="IPR053137">
    <property type="entry name" value="NLR-like"/>
</dbReference>
<accession>A0AAD9A5K1</accession>
<dbReference type="PANTHER" id="PTHR46082">
    <property type="entry name" value="ATP/GTP-BINDING PROTEIN-RELATED"/>
    <property type="match status" value="1"/>
</dbReference>
<sequence length="233" mass="25606">MLSAYLSSEIFPDRLFKSIRHSPPSYELTRTPERDTSIDRAIPQTDASKLDSSFPPSSTPSWLPRTSPEVPEGSVSRHTIDVSKSRHHIKIAIICALTLEADAIHALFDEHWHVTTSMQMRSPGDTNSYSFGVICGHPVVLVHMPGMGKSNASSVATNCRSSFPNVKLALVVGVCGAVPFYGDKKEIILGDIIISEGLVPYDFGRRYADKLIRKEVLAKPPPEIRGLLNKIKG</sequence>
<gene>
    <name evidence="3" type="ORF">CCHR01_15873</name>
</gene>
<proteinExistence type="predicted"/>
<dbReference type="Gene3D" id="3.40.50.1580">
    <property type="entry name" value="Nucleoside phosphorylase domain"/>
    <property type="match status" value="1"/>
</dbReference>
<dbReference type="GO" id="GO:0003824">
    <property type="term" value="F:catalytic activity"/>
    <property type="evidence" value="ECO:0007669"/>
    <property type="project" value="InterPro"/>
</dbReference>
<organism evidence="3 4">
    <name type="scientific">Colletotrichum chrysophilum</name>
    <dbReference type="NCBI Taxonomy" id="1836956"/>
    <lineage>
        <taxon>Eukaryota</taxon>
        <taxon>Fungi</taxon>
        <taxon>Dikarya</taxon>
        <taxon>Ascomycota</taxon>
        <taxon>Pezizomycotina</taxon>
        <taxon>Sordariomycetes</taxon>
        <taxon>Hypocreomycetidae</taxon>
        <taxon>Glomerellales</taxon>
        <taxon>Glomerellaceae</taxon>
        <taxon>Colletotrichum</taxon>
        <taxon>Colletotrichum gloeosporioides species complex</taxon>
    </lineage>
</organism>
<evidence type="ECO:0000313" key="3">
    <source>
        <dbReference type="EMBL" id="KAK1841512.1"/>
    </source>
</evidence>
<dbReference type="PANTHER" id="PTHR46082:SF6">
    <property type="entry name" value="AAA+ ATPASE DOMAIN-CONTAINING PROTEIN-RELATED"/>
    <property type="match status" value="1"/>
</dbReference>
<keyword evidence="4" id="KW-1185">Reference proteome</keyword>
<name>A0AAD9A5K1_9PEZI</name>
<evidence type="ECO:0000313" key="4">
    <source>
        <dbReference type="Proteomes" id="UP001243330"/>
    </source>
</evidence>
<dbReference type="InterPro" id="IPR000845">
    <property type="entry name" value="Nucleoside_phosphorylase_d"/>
</dbReference>
<dbReference type="SUPFAM" id="SSF53167">
    <property type="entry name" value="Purine and uridine phosphorylases"/>
    <property type="match status" value="1"/>
</dbReference>
<evidence type="ECO:0000259" key="2">
    <source>
        <dbReference type="Pfam" id="PF01048"/>
    </source>
</evidence>
<reference evidence="3" key="1">
    <citation type="submission" date="2023-01" db="EMBL/GenBank/DDBJ databases">
        <title>Colletotrichum chrysophilum M932 genome sequence.</title>
        <authorList>
            <person name="Baroncelli R."/>
        </authorList>
    </citation>
    <scope>NUCLEOTIDE SEQUENCE</scope>
    <source>
        <strain evidence="3">M932</strain>
    </source>
</reference>
<feature type="region of interest" description="Disordered" evidence="1">
    <location>
        <begin position="23"/>
        <end position="78"/>
    </location>
</feature>
<comment type="caution">
    <text evidence="3">The sequence shown here is derived from an EMBL/GenBank/DDBJ whole genome shotgun (WGS) entry which is preliminary data.</text>
</comment>
<dbReference type="AlphaFoldDB" id="A0AAD9A5K1"/>
<feature type="domain" description="Nucleoside phosphorylase" evidence="2">
    <location>
        <begin position="90"/>
        <end position="209"/>
    </location>
</feature>
<dbReference type="EMBL" id="JAQOWY010000476">
    <property type="protein sequence ID" value="KAK1841512.1"/>
    <property type="molecule type" value="Genomic_DNA"/>
</dbReference>